<dbReference type="InterPro" id="IPR033121">
    <property type="entry name" value="PEPTIDASE_A1"/>
</dbReference>
<dbReference type="PROSITE" id="PS00141">
    <property type="entry name" value="ASP_PROTEASE"/>
    <property type="match status" value="1"/>
</dbReference>
<evidence type="ECO:0000256" key="14">
    <source>
        <dbReference type="PIRSR" id="PIRSR601461-2"/>
    </source>
</evidence>
<evidence type="ECO:0000256" key="2">
    <source>
        <dbReference type="ARBA" id="ARBA00004177"/>
    </source>
</evidence>
<dbReference type="PANTHER" id="PTHR47966:SF26">
    <property type="entry name" value="CATHEPSIN E"/>
    <property type="match status" value="1"/>
</dbReference>
<reference evidence="17" key="1">
    <citation type="submission" date="2009-12" db="EMBL/GenBank/DDBJ databases">
        <title>The Genome Sequence of Anolis carolinensis (Green Anole Lizard).</title>
        <authorList>
            <consortium name="The Genome Sequencing Platform"/>
            <person name="Di Palma F."/>
            <person name="Alfoldi J."/>
            <person name="Heiman D."/>
            <person name="Young S."/>
            <person name="Grabherr M."/>
            <person name="Johnson J."/>
            <person name="Lander E.S."/>
            <person name="Lindblad-Toh K."/>
        </authorList>
    </citation>
    <scope>NUCLEOTIDE SEQUENCE [LARGE SCALE GENOMIC DNA]</scope>
    <source>
        <strain evidence="17">JBL SC #1</strain>
    </source>
</reference>
<comment type="catalytic activity">
    <reaction evidence="1">
        <text>Similar to cathepsin D, but slightly broader specificity.</text>
        <dbReference type="EC" id="3.4.23.34"/>
    </reaction>
</comment>
<feature type="active site" evidence="13">
    <location>
        <position position="61"/>
    </location>
</feature>
<dbReference type="PROSITE" id="PS51767">
    <property type="entry name" value="PEPTIDASE_A1"/>
    <property type="match status" value="1"/>
</dbReference>
<feature type="disulfide bond" evidence="14">
    <location>
        <begin position="238"/>
        <end position="242"/>
    </location>
</feature>
<evidence type="ECO:0000256" key="11">
    <source>
        <dbReference type="ARBA" id="ARBA00023145"/>
    </source>
</evidence>
<dbReference type="PANTHER" id="PTHR47966">
    <property type="entry name" value="BETA-SITE APP-CLEAVING ENZYME, ISOFORM A-RELATED"/>
    <property type="match status" value="1"/>
</dbReference>
<dbReference type="Proteomes" id="UP000001646">
    <property type="component" value="Unplaced"/>
</dbReference>
<dbReference type="GO" id="GO:0004190">
    <property type="term" value="F:aspartic-type endopeptidase activity"/>
    <property type="evidence" value="ECO:0000318"/>
    <property type="project" value="GO_Central"/>
</dbReference>
<keyword evidence="11" id="KW-0865">Zymogen</keyword>
<feature type="active site" evidence="13">
    <location>
        <position position="247"/>
    </location>
</feature>
<feature type="domain" description="Peptidase A1" evidence="16">
    <location>
        <begin position="43"/>
        <end position="349"/>
    </location>
</feature>
<evidence type="ECO:0000256" key="6">
    <source>
        <dbReference type="ARBA" id="ARBA00022670"/>
    </source>
</evidence>
<keyword evidence="12 14" id="KW-1015">Disulfide bond</keyword>
<comment type="subunit">
    <text evidence="4">Homodimer; disulfide-linked.</text>
</comment>
<keyword evidence="6 15" id="KW-0645">Protease</keyword>
<dbReference type="GO" id="GO:0006508">
    <property type="term" value="P:proteolysis"/>
    <property type="evidence" value="ECO:0000318"/>
    <property type="project" value="GO_Central"/>
</dbReference>
<evidence type="ECO:0000256" key="12">
    <source>
        <dbReference type="ARBA" id="ARBA00023157"/>
    </source>
</evidence>
<dbReference type="FunFam" id="2.40.70.10:FF:000006">
    <property type="entry name" value="Cathepsin E"/>
    <property type="match status" value="1"/>
</dbReference>
<evidence type="ECO:0000256" key="4">
    <source>
        <dbReference type="ARBA" id="ARBA00011748"/>
    </source>
</evidence>
<comment type="subcellular location">
    <subcellularLocation>
        <location evidence="2">Endosome</location>
    </subcellularLocation>
</comment>
<evidence type="ECO:0000256" key="15">
    <source>
        <dbReference type="RuleBase" id="RU000454"/>
    </source>
</evidence>
<name>A0A803TP77_ANOCA</name>
<proteinExistence type="inferred from homology"/>
<keyword evidence="9" id="KW-0967">Endosome</keyword>
<evidence type="ECO:0000313" key="17">
    <source>
        <dbReference type="Ensembl" id="ENSACAP00000037017.1"/>
    </source>
</evidence>
<evidence type="ECO:0000313" key="18">
    <source>
        <dbReference type="Proteomes" id="UP000001646"/>
    </source>
</evidence>
<dbReference type="InterPro" id="IPR001969">
    <property type="entry name" value="Aspartic_peptidase_AS"/>
</dbReference>
<dbReference type="PRINTS" id="PR00792">
    <property type="entry name" value="PEPSIN"/>
</dbReference>
<keyword evidence="7" id="KW-0732">Signal</keyword>
<dbReference type="AlphaFoldDB" id="A0A803TP77"/>
<protein>
    <recommendedName>
        <fullName evidence="5">cathepsin E</fullName>
        <ecNumber evidence="5">3.4.23.34</ecNumber>
    </recommendedName>
</protein>
<dbReference type="Ensembl" id="ENSACAT00000039404.1">
    <property type="protein sequence ID" value="ENSACAP00000037017.1"/>
    <property type="gene ID" value="ENSACAG00000040525.1"/>
</dbReference>
<dbReference type="EC" id="3.4.23.34" evidence="5"/>
<dbReference type="FunFam" id="2.40.70.10:FF:000004">
    <property type="entry name" value="Pepsin A"/>
    <property type="match status" value="1"/>
</dbReference>
<evidence type="ECO:0000256" key="3">
    <source>
        <dbReference type="ARBA" id="ARBA00007447"/>
    </source>
</evidence>
<keyword evidence="18" id="KW-1185">Reference proteome</keyword>
<sequence length="353" mass="39218">MFLSLCQEVQREREQMDKYTLYMVFGFCVHGFIEHFPGHTKFLEINISIGTPPQYFKVLFDTGSSDLWVPSLYCTRKACGKHSKFDPTKSSTYTKIGTKHHIEYGTGSVRGVIGADQVTVSDSNTISNQQFLETVFETDDILLNATFDGIAGLAYPPLEPDGMTPIFDNMIAQNLVELPIFSFYLNRNPNDPVGGELIFGGYDPCLFTGNLSWAPVTQKDYWQIQIDNIQVGGTIAFCAEGCQAVVDTGNSLISGPPDDIKQMQNLIGAHLNNDTYFIECSNRSVMPDITFTINGIPYPLIPEAYTLVVSPVSCFDMNSPNGSFWILGDVFLRAYYSVFDRGNDRVGFAPAVP</sequence>
<evidence type="ECO:0000256" key="1">
    <source>
        <dbReference type="ARBA" id="ARBA00001898"/>
    </source>
</evidence>
<comment type="similarity">
    <text evidence="3 15">Belongs to the peptidase A1 family.</text>
</comment>
<evidence type="ECO:0000256" key="7">
    <source>
        <dbReference type="ARBA" id="ARBA00022729"/>
    </source>
</evidence>
<evidence type="ECO:0000259" key="16">
    <source>
        <dbReference type="PROSITE" id="PS51767"/>
    </source>
</evidence>
<dbReference type="GeneTree" id="ENSGT00940000161300"/>
<evidence type="ECO:0000256" key="9">
    <source>
        <dbReference type="ARBA" id="ARBA00022753"/>
    </source>
</evidence>
<dbReference type="Gene3D" id="2.40.70.10">
    <property type="entry name" value="Acid Proteases"/>
    <property type="match status" value="2"/>
</dbReference>
<feature type="disulfide bond" evidence="14">
    <location>
        <begin position="74"/>
        <end position="79"/>
    </location>
</feature>
<reference evidence="17" key="3">
    <citation type="submission" date="2025-09" db="UniProtKB">
        <authorList>
            <consortium name="Ensembl"/>
        </authorList>
    </citation>
    <scope>IDENTIFICATION</scope>
</reference>
<keyword evidence="8 15" id="KW-0064">Aspartyl protease</keyword>
<dbReference type="InterPro" id="IPR021109">
    <property type="entry name" value="Peptidase_aspartic_dom_sf"/>
</dbReference>
<dbReference type="GO" id="GO:0019886">
    <property type="term" value="P:antigen processing and presentation of exogenous peptide antigen via MHC class II"/>
    <property type="evidence" value="ECO:0000318"/>
    <property type="project" value="GO_Central"/>
</dbReference>
<evidence type="ECO:0000256" key="8">
    <source>
        <dbReference type="ARBA" id="ARBA00022750"/>
    </source>
</evidence>
<accession>A0A803TP77</accession>
<evidence type="ECO:0000256" key="10">
    <source>
        <dbReference type="ARBA" id="ARBA00022801"/>
    </source>
</evidence>
<dbReference type="Gene3D" id="2.60.40.1960">
    <property type="match status" value="1"/>
</dbReference>
<dbReference type="Pfam" id="PF00026">
    <property type="entry name" value="Asp"/>
    <property type="match status" value="1"/>
</dbReference>
<dbReference type="GO" id="GO:0005768">
    <property type="term" value="C:endosome"/>
    <property type="evidence" value="ECO:0000318"/>
    <property type="project" value="GO_Central"/>
</dbReference>
<organism evidence="17 18">
    <name type="scientific">Anolis carolinensis</name>
    <name type="common">Green anole</name>
    <name type="synonym">American chameleon</name>
    <dbReference type="NCBI Taxonomy" id="28377"/>
    <lineage>
        <taxon>Eukaryota</taxon>
        <taxon>Metazoa</taxon>
        <taxon>Chordata</taxon>
        <taxon>Craniata</taxon>
        <taxon>Vertebrata</taxon>
        <taxon>Euteleostomi</taxon>
        <taxon>Lepidosauria</taxon>
        <taxon>Squamata</taxon>
        <taxon>Bifurcata</taxon>
        <taxon>Unidentata</taxon>
        <taxon>Episquamata</taxon>
        <taxon>Toxicofera</taxon>
        <taxon>Iguania</taxon>
        <taxon>Dactyloidae</taxon>
        <taxon>Anolis</taxon>
    </lineage>
</organism>
<evidence type="ECO:0000256" key="13">
    <source>
        <dbReference type="PIRSR" id="PIRSR601461-1"/>
    </source>
</evidence>
<evidence type="ECO:0000256" key="5">
    <source>
        <dbReference type="ARBA" id="ARBA00013240"/>
    </source>
</evidence>
<dbReference type="InterPro" id="IPR001461">
    <property type="entry name" value="Aspartic_peptidase_A1"/>
</dbReference>
<dbReference type="InParanoid" id="A0A803TP77"/>
<reference evidence="17" key="2">
    <citation type="submission" date="2025-08" db="UniProtKB">
        <authorList>
            <consortium name="Ensembl"/>
        </authorList>
    </citation>
    <scope>IDENTIFICATION</scope>
</reference>
<keyword evidence="10 15" id="KW-0378">Hydrolase</keyword>
<dbReference type="SUPFAM" id="SSF50630">
    <property type="entry name" value="Acid proteases"/>
    <property type="match status" value="1"/>
</dbReference>